<protein>
    <submittedName>
        <fullName evidence="2">Uncharacterized protein</fullName>
    </submittedName>
</protein>
<feature type="compositionally biased region" description="Basic and acidic residues" evidence="1">
    <location>
        <begin position="132"/>
        <end position="145"/>
    </location>
</feature>
<accession>M8BXC7</accession>
<reference evidence="2" key="1">
    <citation type="submission" date="2015-06" db="UniProtKB">
        <authorList>
            <consortium name="EnsemblPlants"/>
        </authorList>
    </citation>
    <scope>IDENTIFICATION</scope>
</reference>
<proteinExistence type="predicted"/>
<feature type="region of interest" description="Disordered" evidence="1">
    <location>
        <begin position="122"/>
        <end position="145"/>
    </location>
</feature>
<feature type="compositionally biased region" description="Basic residues" evidence="1">
    <location>
        <begin position="122"/>
        <end position="131"/>
    </location>
</feature>
<evidence type="ECO:0000313" key="2">
    <source>
        <dbReference type="EnsemblPlants" id="EMT26614"/>
    </source>
</evidence>
<dbReference type="AlphaFoldDB" id="M8BXC7"/>
<sequence>MAEALFSTKDDDGRRSGAEGNGLLEKLLWVECSRSLREKKKKGKNAEQSQILLGNLMDLTQILRAAAVEVMNLRRKKRPKWCSPCRSLWLGAYSPAPSLLLTTPPVARERIGRLPLEGSHALRRGKNSGGKHAREGKAEWNFREPHGNSKSGLAALFSRAVAVVV</sequence>
<name>M8BXC7_AEGTA</name>
<evidence type="ECO:0000256" key="1">
    <source>
        <dbReference type="SAM" id="MobiDB-lite"/>
    </source>
</evidence>
<organism evidence="2">
    <name type="scientific">Aegilops tauschii</name>
    <name type="common">Tausch's goatgrass</name>
    <name type="synonym">Aegilops squarrosa</name>
    <dbReference type="NCBI Taxonomy" id="37682"/>
    <lineage>
        <taxon>Eukaryota</taxon>
        <taxon>Viridiplantae</taxon>
        <taxon>Streptophyta</taxon>
        <taxon>Embryophyta</taxon>
        <taxon>Tracheophyta</taxon>
        <taxon>Spermatophyta</taxon>
        <taxon>Magnoliopsida</taxon>
        <taxon>Liliopsida</taxon>
        <taxon>Poales</taxon>
        <taxon>Poaceae</taxon>
        <taxon>BOP clade</taxon>
        <taxon>Pooideae</taxon>
        <taxon>Triticodae</taxon>
        <taxon>Triticeae</taxon>
        <taxon>Triticinae</taxon>
        <taxon>Aegilops</taxon>
    </lineage>
</organism>
<dbReference type="EnsemblPlants" id="EMT26614">
    <property type="protein sequence ID" value="EMT26614"/>
    <property type="gene ID" value="F775_08730"/>
</dbReference>